<evidence type="ECO:0000313" key="5">
    <source>
        <dbReference type="EMBL" id="ORY59764.1"/>
    </source>
</evidence>
<protein>
    <submittedName>
        <fullName evidence="5">L-lactate dehydrogenase</fullName>
    </submittedName>
</protein>
<dbReference type="SUPFAM" id="SSF55856">
    <property type="entry name" value="Cytochrome b5-like heme/steroid binding domain"/>
    <property type="match status" value="1"/>
</dbReference>
<dbReference type="PANTHER" id="PTHR10578:SF104">
    <property type="entry name" value="CYTOCHROME B2, MITOCHONDRIAL-RELATED"/>
    <property type="match status" value="1"/>
</dbReference>
<dbReference type="PANTHER" id="PTHR10578">
    <property type="entry name" value="S -2-HYDROXY-ACID OXIDASE-RELATED"/>
    <property type="match status" value="1"/>
</dbReference>
<proteinExistence type="predicted"/>
<dbReference type="OrthoDB" id="1925334at2759"/>
<comment type="cofactor">
    <cofactor evidence="1">
        <name>FMN</name>
        <dbReference type="ChEBI" id="CHEBI:58210"/>
    </cofactor>
</comment>
<dbReference type="Pfam" id="PF01070">
    <property type="entry name" value="FMN_dh"/>
    <property type="match status" value="1"/>
</dbReference>
<name>A0A1Y2DKT3_9PEZI</name>
<evidence type="ECO:0000259" key="4">
    <source>
        <dbReference type="PROSITE" id="PS51349"/>
    </source>
</evidence>
<keyword evidence="2" id="KW-0560">Oxidoreductase</keyword>
<evidence type="ECO:0000256" key="1">
    <source>
        <dbReference type="ARBA" id="ARBA00001917"/>
    </source>
</evidence>
<keyword evidence="6" id="KW-1185">Reference proteome</keyword>
<dbReference type="InterPro" id="IPR036400">
    <property type="entry name" value="Cyt_B5-like_heme/steroid_sf"/>
</dbReference>
<sequence length="478" mass="52023">MAATKINVNVLKQHSNEDDGWVAINGAIWDVSGFASQHPGGEDIIKEYLGRDASQVYNAIHGPGLLASQLGLDKKIGDFDDDTLTATKPVDEAAAASAVKAMRPLEMILNMHDFEEVASQTLPEAAWAQISGATDDCFTKAANGEYYRRLLLRPRILEDVSRCDMSTEIFGVKFDLPIFNAPFASAKLVHPEGELALARGLAAMGTTMMIPTLSSFSVDEIVSELPPAHPFFFQLYVYSDRNRTEALLRQVVELKATAIMLTVDLPVMSKRESIQRYKAKVAASKPPKTGSAETLARGSNGAITCTFQWSDIQWLKDLTRLPIVLKGIQCAADAKKALDYGCGGIYLSNHGGRALDTAPPCILTLMEIQADCPEVLEKMEVFIDGGIRRGTDILKAICLGASAVCLGRPFFYAATYGDEGVKHAVDILSDELRVAMQLSGITSLSQAHPGLVNTTALDPYVHRGQNHPWARKIVRSRL</sequence>
<feature type="domain" description="Cytochrome b5 heme-binding" evidence="3">
    <location>
        <begin position="3"/>
        <end position="80"/>
    </location>
</feature>
<dbReference type="PROSITE" id="PS50255">
    <property type="entry name" value="CYTOCHROME_B5_2"/>
    <property type="match status" value="1"/>
</dbReference>
<dbReference type="InterPro" id="IPR001199">
    <property type="entry name" value="Cyt_B5-like_heme/steroid-bd"/>
</dbReference>
<dbReference type="GO" id="GO:0016491">
    <property type="term" value="F:oxidoreductase activity"/>
    <property type="evidence" value="ECO:0007669"/>
    <property type="project" value="UniProtKB-KW"/>
</dbReference>
<evidence type="ECO:0000256" key="2">
    <source>
        <dbReference type="ARBA" id="ARBA00023002"/>
    </source>
</evidence>
<feature type="domain" description="FMN hydroxy acid dehydrogenase" evidence="4">
    <location>
        <begin position="103"/>
        <end position="457"/>
    </location>
</feature>
<dbReference type="Gene3D" id="3.20.20.70">
    <property type="entry name" value="Aldolase class I"/>
    <property type="match status" value="1"/>
</dbReference>
<dbReference type="Proteomes" id="UP000193689">
    <property type="component" value="Unassembled WGS sequence"/>
</dbReference>
<dbReference type="Gene3D" id="3.10.120.10">
    <property type="entry name" value="Cytochrome b5-like heme/steroid binding domain"/>
    <property type="match status" value="1"/>
</dbReference>
<gene>
    <name evidence="5" type="ORF">BCR38DRAFT_351137</name>
</gene>
<dbReference type="PROSITE" id="PS51349">
    <property type="entry name" value="FMN_HYDROXY_ACID_DH_2"/>
    <property type="match status" value="1"/>
</dbReference>
<dbReference type="RefSeq" id="XP_040712338.1">
    <property type="nucleotide sequence ID" value="XM_040856623.1"/>
</dbReference>
<dbReference type="InterPro" id="IPR013785">
    <property type="entry name" value="Aldolase_TIM"/>
</dbReference>
<dbReference type="EMBL" id="MCFJ01000013">
    <property type="protein sequence ID" value="ORY59764.1"/>
    <property type="molecule type" value="Genomic_DNA"/>
</dbReference>
<dbReference type="AlphaFoldDB" id="A0A1Y2DKT3"/>
<dbReference type="SMART" id="SM01117">
    <property type="entry name" value="Cyt-b5"/>
    <property type="match status" value="1"/>
</dbReference>
<organism evidence="5 6">
    <name type="scientific">Pseudomassariella vexata</name>
    <dbReference type="NCBI Taxonomy" id="1141098"/>
    <lineage>
        <taxon>Eukaryota</taxon>
        <taxon>Fungi</taxon>
        <taxon>Dikarya</taxon>
        <taxon>Ascomycota</taxon>
        <taxon>Pezizomycotina</taxon>
        <taxon>Sordariomycetes</taxon>
        <taxon>Xylariomycetidae</taxon>
        <taxon>Amphisphaeriales</taxon>
        <taxon>Pseudomassariaceae</taxon>
        <taxon>Pseudomassariella</taxon>
    </lineage>
</organism>
<reference evidence="5 6" key="1">
    <citation type="submission" date="2016-07" db="EMBL/GenBank/DDBJ databases">
        <title>Pervasive Adenine N6-methylation of Active Genes in Fungi.</title>
        <authorList>
            <consortium name="DOE Joint Genome Institute"/>
            <person name="Mondo S.J."/>
            <person name="Dannebaum R.O."/>
            <person name="Kuo R.C."/>
            <person name="Labutti K."/>
            <person name="Haridas S."/>
            <person name="Kuo A."/>
            <person name="Salamov A."/>
            <person name="Ahrendt S.R."/>
            <person name="Lipzen A."/>
            <person name="Sullivan W."/>
            <person name="Andreopoulos W.B."/>
            <person name="Clum A."/>
            <person name="Lindquist E."/>
            <person name="Daum C."/>
            <person name="Ramamoorthy G.K."/>
            <person name="Gryganskyi A."/>
            <person name="Culley D."/>
            <person name="Magnuson J.K."/>
            <person name="James T.Y."/>
            <person name="O'Malley M.A."/>
            <person name="Stajich J.E."/>
            <person name="Spatafora J.W."/>
            <person name="Visel A."/>
            <person name="Grigoriev I.V."/>
        </authorList>
    </citation>
    <scope>NUCLEOTIDE SEQUENCE [LARGE SCALE GENOMIC DNA]</scope>
    <source>
        <strain evidence="5 6">CBS 129021</strain>
    </source>
</reference>
<dbReference type="InterPro" id="IPR000262">
    <property type="entry name" value="FMN-dep_DH"/>
</dbReference>
<dbReference type="InterPro" id="IPR037396">
    <property type="entry name" value="FMN_HAD"/>
</dbReference>
<evidence type="ECO:0000259" key="3">
    <source>
        <dbReference type="PROSITE" id="PS50255"/>
    </source>
</evidence>
<comment type="caution">
    <text evidence="5">The sequence shown here is derived from an EMBL/GenBank/DDBJ whole genome shotgun (WGS) entry which is preliminary data.</text>
</comment>
<dbReference type="GeneID" id="63772835"/>
<dbReference type="InParanoid" id="A0A1Y2DKT3"/>
<dbReference type="Pfam" id="PF00173">
    <property type="entry name" value="Cyt-b5"/>
    <property type="match status" value="1"/>
</dbReference>
<dbReference type="STRING" id="1141098.A0A1Y2DKT3"/>
<accession>A0A1Y2DKT3</accession>
<dbReference type="SUPFAM" id="SSF51395">
    <property type="entry name" value="FMN-linked oxidoreductases"/>
    <property type="match status" value="1"/>
</dbReference>
<evidence type="ECO:0000313" key="6">
    <source>
        <dbReference type="Proteomes" id="UP000193689"/>
    </source>
</evidence>